<dbReference type="OrthoDB" id="5411773at2759"/>
<evidence type="ECO:0000256" key="2">
    <source>
        <dbReference type="SAM" id="MobiDB-lite"/>
    </source>
</evidence>
<feature type="compositionally biased region" description="Basic and acidic residues" evidence="2">
    <location>
        <begin position="287"/>
        <end position="305"/>
    </location>
</feature>
<keyword evidence="5" id="KW-1185">Reference proteome</keyword>
<dbReference type="EMBL" id="ML991773">
    <property type="protein sequence ID" value="KAF2239184.1"/>
    <property type="molecule type" value="Genomic_DNA"/>
</dbReference>
<evidence type="ECO:0000313" key="5">
    <source>
        <dbReference type="Proteomes" id="UP000800092"/>
    </source>
</evidence>
<dbReference type="PANTHER" id="PTHR10333">
    <property type="entry name" value="INHIBITOR OF GROWTH PROTEIN"/>
    <property type="match status" value="1"/>
</dbReference>
<dbReference type="PANTHER" id="PTHR10333:SF42">
    <property type="entry name" value="INHIBITOR OF GROWTH PROTEIN 5"/>
    <property type="match status" value="1"/>
</dbReference>
<dbReference type="Gene3D" id="6.10.140.1740">
    <property type="match status" value="1"/>
</dbReference>
<dbReference type="GO" id="GO:0070210">
    <property type="term" value="C:Rpd3L-Expanded complex"/>
    <property type="evidence" value="ECO:0007669"/>
    <property type="project" value="TreeGrafter"/>
</dbReference>
<dbReference type="Pfam" id="PF12998">
    <property type="entry name" value="ING"/>
    <property type="match status" value="2"/>
</dbReference>
<dbReference type="InterPro" id="IPR028651">
    <property type="entry name" value="ING_fam"/>
</dbReference>
<dbReference type="GO" id="GO:0006325">
    <property type="term" value="P:chromatin organization"/>
    <property type="evidence" value="ECO:0007669"/>
    <property type="project" value="UniProtKB-KW"/>
</dbReference>
<dbReference type="GO" id="GO:0033698">
    <property type="term" value="C:Rpd3L complex"/>
    <property type="evidence" value="ECO:0007669"/>
    <property type="project" value="TreeGrafter"/>
</dbReference>
<feature type="domain" description="Inhibitor of growth protein N-terminal histone-binding" evidence="3">
    <location>
        <begin position="61"/>
        <end position="218"/>
    </location>
</feature>
<sequence>MKASVGPRKAQPSADTNRRQSIRQARSTALRPTNYYARPFPSFGGQAEETTKDAAPGFFPAIQHFTDSVDALPKEVVRHFSMLKEVEAKIHGPDEILAQLHKTIFDLPPSLRQQPQPLAQNLSSFAANNGINGSINGSVANGSVSSLPQQATGMLGNLGPPQAVDDEADMRRRHLFFELRQTLYNMMMILDEKNAVITTANQTLSKQLARMDSSFPSVEKEISEEARLGSSTHWAYQDKDSRKANGTTTTERRGRDVAAANNLAAAAAAVHEGDIAAHRSEQRRQAVADRRGRAAVDSDFDDRPVKKSHHAKVRKTVDPVGDAKRGNHGTNGAASTTTTKRRKVEKGATAATDRSIAVAFRGAGAGISPRETSAAETSRKKIKAAPSAPSGRRRYDVDILELDDEADP</sequence>
<dbReference type="InterPro" id="IPR024610">
    <property type="entry name" value="ING_N_histone-binding"/>
</dbReference>
<dbReference type="GO" id="GO:0006355">
    <property type="term" value="P:regulation of DNA-templated transcription"/>
    <property type="evidence" value="ECO:0007669"/>
    <property type="project" value="TreeGrafter"/>
</dbReference>
<dbReference type="Proteomes" id="UP000800092">
    <property type="component" value="Unassembled WGS sequence"/>
</dbReference>
<feature type="compositionally biased region" description="Polar residues" evidence="2">
    <location>
        <begin position="22"/>
        <end position="31"/>
    </location>
</feature>
<evidence type="ECO:0000259" key="3">
    <source>
        <dbReference type="SMART" id="SM01408"/>
    </source>
</evidence>
<accession>A0A6A6HM15</accession>
<feature type="region of interest" description="Disordered" evidence="2">
    <location>
        <begin position="287"/>
        <end position="408"/>
    </location>
</feature>
<feature type="compositionally biased region" description="Acidic residues" evidence="2">
    <location>
        <begin position="398"/>
        <end position="408"/>
    </location>
</feature>
<feature type="compositionally biased region" description="Polar residues" evidence="2">
    <location>
        <begin position="328"/>
        <end position="338"/>
    </location>
</feature>
<reference evidence="4" key="1">
    <citation type="journal article" date="2020" name="Stud. Mycol.">
        <title>101 Dothideomycetes genomes: a test case for predicting lifestyles and emergence of pathogens.</title>
        <authorList>
            <person name="Haridas S."/>
            <person name="Albert R."/>
            <person name="Binder M."/>
            <person name="Bloem J."/>
            <person name="Labutti K."/>
            <person name="Salamov A."/>
            <person name="Andreopoulos B."/>
            <person name="Baker S."/>
            <person name="Barry K."/>
            <person name="Bills G."/>
            <person name="Bluhm B."/>
            <person name="Cannon C."/>
            <person name="Castanera R."/>
            <person name="Culley D."/>
            <person name="Daum C."/>
            <person name="Ezra D."/>
            <person name="Gonzalez J."/>
            <person name="Henrissat B."/>
            <person name="Kuo A."/>
            <person name="Liang C."/>
            <person name="Lipzen A."/>
            <person name="Lutzoni F."/>
            <person name="Magnuson J."/>
            <person name="Mondo S."/>
            <person name="Nolan M."/>
            <person name="Ohm R."/>
            <person name="Pangilinan J."/>
            <person name="Park H.-J."/>
            <person name="Ramirez L."/>
            <person name="Alfaro M."/>
            <person name="Sun H."/>
            <person name="Tritt A."/>
            <person name="Yoshinaga Y."/>
            <person name="Zwiers L.-H."/>
            <person name="Turgeon B."/>
            <person name="Goodwin S."/>
            <person name="Spatafora J."/>
            <person name="Crous P."/>
            <person name="Grigoriev I."/>
        </authorList>
    </citation>
    <scope>NUCLEOTIDE SEQUENCE</scope>
    <source>
        <strain evidence="4">Tuck. ex Michener</strain>
    </source>
</reference>
<dbReference type="AlphaFoldDB" id="A0A6A6HM15"/>
<feature type="compositionally biased region" description="Basic and acidic residues" evidence="2">
    <location>
        <begin position="315"/>
        <end position="325"/>
    </location>
</feature>
<evidence type="ECO:0000313" key="4">
    <source>
        <dbReference type="EMBL" id="KAF2239184.1"/>
    </source>
</evidence>
<evidence type="ECO:0000256" key="1">
    <source>
        <dbReference type="ARBA" id="ARBA00022853"/>
    </source>
</evidence>
<gene>
    <name evidence="4" type="ORF">EV356DRAFT_165922</name>
</gene>
<feature type="region of interest" description="Disordered" evidence="2">
    <location>
        <begin position="221"/>
        <end position="253"/>
    </location>
</feature>
<protein>
    <recommendedName>
        <fullName evidence="3">Inhibitor of growth protein N-terminal histone-binding domain-containing protein</fullName>
    </recommendedName>
</protein>
<organism evidence="4 5">
    <name type="scientific">Viridothelium virens</name>
    <name type="common">Speckled blister lichen</name>
    <name type="synonym">Trypethelium virens</name>
    <dbReference type="NCBI Taxonomy" id="1048519"/>
    <lineage>
        <taxon>Eukaryota</taxon>
        <taxon>Fungi</taxon>
        <taxon>Dikarya</taxon>
        <taxon>Ascomycota</taxon>
        <taxon>Pezizomycotina</taxon>
        <taxon>Dothideomycetes</taxon>
        <taxon>Dothideomycetes incertae sedis</taxon>
        <taxon>Trypetheliales</taxon>
        <taxon>Trypetheliaceae</taxon>
        <taxon>Viridothelium</taxon>
    </lineage>
</organism>
<proteinExistence type="predicted"/>
<feature type="region of interest" description="Disordered" evidence="2">
    <location>
        <begin position="1"/>
        <end position="31"/>
    </location>
</feature>
<dbReference type="SMART" id="SM01408">
    <property type="entry name" value="ING"/>
    <property type="match status" value="1"/>
</dbReference>
<keyword evidence="1" id="KW-0156">Chromatin regulator</keyword>
<name>A0A6A6HM15_VIRVR</name>